<accession>A0A085G4C8</accession>
<organism evidence="1 2">
    <name type="scientific">Buttiauxella agrestis ATCC 33320</name>
    <dbReference type="NCBI Taxonomy" id="1006004"/>
    <lineage>
        <taxon>Bacteria</taxon>
        <taxon>Pseudomonadati</taxon>
        <taxon>Pseudomonadota</taxon>
        <taxon>Gammaproteobacteria</taxon>
        <taxon>Enterobacterales</taxon>
        <taxon>Enterobacteriaceae</taxon>
        <taxon>Buttiauxella</taxon>
    </lineage>
</organism>
<dbReference type="EMBL" id="JMPI01000057">
    <property type="protein sequence ID" value="KFC78573.1"/>
    <property type="molecule type" value="Genomic_DNA"/>
</dbReference>
<dbReference type="GO" id="GO:0004834">
    <property type="term" value="F:tryptophan synthase activity"/>
    <property type="evidence" value="ECO:0007669"/>
    <property type="project" value="UniProtKB-EC"/>
</dbReference>
<dbReference type="RefSeq" id="WP_034498144.1">
    <property type="nucleotide sequence ID" value="NZ_JMPI01000057.1"/>
</dbReference>
<sequence>MYYVQRNEEGQLTRVENEPFTGMTGEVFTQTPEITAWNNARNVVDESLQHKELLQRSDLEMVRVLDDLIFLLIQKGVITITDLPPMAQVKLMNRAQARQGLGGLEDLLNSDDQGIF</sequence>
<proteinExistence type="predicted"/>
<evidence type="ECO:0000313" key="2">
    <source>
        <dbReference type="Proteomes" id="UP000028653"/>
    </source>
</evidence>
<protein>
    <submittedName>
        <fullName evidence="1">Tryptophan synthase beta chain-like protein</fullName>
        <ecNumber evidence="1">4.2.1.20</ecNumber>
    </submittedName>
</protein>
<dbReference type="Proteomes" id="UP000028653">
    <property type="component" value="Unassembled WGS sequence"/>
</dbReference>
<dbReference type="EC" id="4.2.1.20" evidence="1"/>
<dbReference type="eggNOG" id="ENOG5032ZRD">
    <property type="taxonomic scope" value="Bacteria"/>
</dbReference>
<reference evidence="1 2" key="1">
    <citation type="submission" date="2014-05" db="EMBL/GenBank/DDBJ databases">
        <title>ATOL: Assembling a taxonomically balanced genome-scale reconstruction of the evolutionary history of the Enterobacteriaceae.</title>
        <authorList>
            <person name="Plunkett G.III."/>
            <person name="Neeno-Eckwall E.C."/>
            <person name="Glasner J.D."/>
            <person name="Perna N.T."/>
        </authorList>
    </citation>
    <scope>NUCLEOTIDE SEQUENCE [LARGE SCALE GENOMIC DNA]</scope>
    <source>
        <strain evidence="1 2">ATCC 33320</strain>
    </source>
</reference>
<comment type="caution">
    <text evidence="1">The sequence shown here is derived from an EMBL/GenBank/DDBJ whole genome shotgun (WGS) entry which is preliminary data.</text>
</comment>
<keyword evidence="1" id="KW-0456">Lyase</keyword>
<dbReference type="STRING" id="1006004.GBAG_3349"/>
<dbReference type="AlphaFoldDB" id="A0A085G4C8"/>
<keyword evidence="2" id="KW-1185">Reference proteome</keyword>
<evidence type="ECO:0000313" key="1">
    <source>
        <dbReference type="EMBL" id="KFC78573.1"/>
    </source>
</evidence>
<name>A0A085G4C8_9ENTR</name>
<dbReference type="OrthoDB" id="5703571at2"/>
<gene>
    <name evidence="1" type="ORF">GBAG_3349</name>
</gene>